<dbReference type="OrthoDB" id="5963120at2759"/>
<dbReference type="EMBL" id="CACRXK020000248">
    <property type="protein sequence ID" value="CAB3980003.1"/>
    <property type="molecule type" value="Genomic_DNA"/>
</dbReference>
<dbReference type="InterPro" id="IPR057774">
    <property type="entry name" value="D8C_UMOD/GP2/OIT3-like"/>
</dbReference>
<evidence type="ECO:0000256" key="2">
    <source>
        <dbReference type="ARBA" id="ARBA00023157"/>
    </source>
</evidence>
<proteinExistence type="predicted"/>
<feature type="non-terminal residue" evidence="4">
    <location>
        <position position="181"/>
    </location>
</feature>
<accession>A0A6S7FSC1</accession>
<protein>
    <recommendedName>
        <fullName evidence="3">UMOD/GP2/OIT3-like D8C domain-containing protein</fullName>
    </recommendedName>
</protein>
<sequence>VVGIDGLLEYRKDKQELYIRSNKTWNVLAQKNEVDLKLAEFEKKMFKLLNFNSRQECSSYTLLDNKDRNIKYRSGKSLCDSGISTRWYRFGGDAGTQLSTTCVPRGSGINNLKCSTQAISWLNGAHPSVSDGKVTREVCFSWVSSCCSFKKNIEVINCGFFYIYKLVSPPGCSLRYCGTDV</sequence>
<gene>
    <name evidence="4" type="ORF">PACLA_8A032423</name>
</gene>
<evidence type="ECO:0000259" key="3">
    <source>
        <dbReference type="Pfam" id="PF23283"/>
    </source>
</evidence>
<keyword evidence="5" id="KW-1185">Reference proteome</keyword>
<keyword evidence="2" id="KW-1015">Disulfide bond</keyword>
<dbReference type="PANTHER" id="PTHR36191:SF4">
    <property type="entry name" value="VWFD DOMAIN-CONTAINING PROTEIN"/>
    <property type="match status" value="1"/>
</dbReference>
<reference evidence="4" key="1">
    <citation type="submission" date="2020-04" db="EMBL/GenBank/DDBJ databases">
        <authorList>
            <person name="Alioto T."/>
            <person name="Alioto T."/>
            <person name="Gomez Garrido J."/>
        </authorList>
    </citation>
    <scope>NUCLEOTIDE SEQUENCE</scope>
    <source>
        <strain evidence="4">A484AB</strain>
    </source>
</reference>
<dbReference type="Proteomes" id="UP001152795">
    <property type="component" value="Unassembled WGS sequence"/>
</dbReference>
<feature type="domain" description="UMOD/GP2/OIT3-like D8C" evidence="3">
    <location>
        <begin position="97"/>
        <end position="177"/>
    </location>
</feature>
<evidence type="ECO:0000313" key="5">
    <source>
        <dbReference type="Proteomes" id="UP001152795"/>
    </source>
</evidence>
<evidence type="ECO:0000313" key="4">
    <source>
        <dbReference type="EMBL" id="CAB3980003.1"/>
    </source>
</evidence>
<evidence type="ECO:0000256" key="1">
    <source>
        <dbReference type="ARBA" id="ARBA00022729"/>
    </source>
</evidence>
<organism evidence="4 5">
    <name type="scientific">Paramuricea clavata</name>
    <name type="common">Red gorgonian</name>
    <name type="synonym">Violescent sea-whip</name>
    <dbReference type="NCBI Taxonomy" id="317549"/>
    <lineage>
        <taxon>Eukaryota</taxon>
        <taxon>Metazoa</taxon>
        <taxon>Cnidaria</taxon>
        <taxon>Anthozoa</taxon>
        <taxon>Octocorallia</taxon>
        <taxon>Malacalcyonacea</taxon>
        <taxon>Plexauridae</taxon>
        <taxon>Paramuricea</taxon>
    </lineage>
</organism>
<dbReference type="PANTHER" id="PTHR36191">
    <property type="entry name" value="ENDO/EXONUCLEASE/PHOSPHATASE DOMAIN-CONTAINING PROTEIN-RELATED"/>
    <property type="match status" value="1"/>
</dbReference>
<dbReference type="AlphaFoldDB" id="A0A6S7FSC1"/>
<comment type="caution">
    <text evidence="4">The sequence shown here is derived from an EMBL/GenBank/DDBJ whole genome shotgun (WGS) entry which is preliminary data.</text>
</comment>
<keyword evidence="1" id="KW-0732">Signal</keyword>
<dbReference type="Pfam" id="PF23283">
    <property type="entry name" value="D8C_UMOD"/>
    <property type="match status" value="1"/>
</dbReference>
<name>A0A6S7FSC1_PARCT</name>